<gene>
    <name evidence="2" type="ORF">DOK79_001106</name>
</gene>
<proteinExistence type="predicted"/>
<protein>
    <recommendedName>
        <fullName evidence="1">ORF6C domain-containing protein</fullName>
    </recommendedName>
</protein>
<dbReference type="Proteomes" id="UP000664360">
    <property type="component" value="Chromosome"/>
</dbReference>
<name>A0ABZ2SYQ6_9ENTE</name>
<evidence type="ECO:0000313" key="3">
    <source>
        <dbReference type="Proteomes" id="UP000664360"/>
    </source>
</evidence>
<organism evidence="2 3">
    <name type="scientific">Candidatus Enterococcus mangumiae</name>
    <dbReference type="NCBI Taxonomy" id="2230878"/>
    <lineage>
        <taxon>Bacteria</taxon>
        <taxon>Bacillati</taxon>
        <taxon>Bacillota</taxon>
        <taxon>Bacilli</taxon>
        <taxon>Lactobacillales</taxon>
        <taxon>Enterococcaceae</taxon>
        <taxon>Enterococcus</taxon>
    </lineage>
</organism>
<keyword evidence="3" id="KW-1185">Reference proteome</keyword>
<feature type="domain" description="ORF6C" evidence="1">
    <location>
        <begin position="28"/>
        <end position="134"/>
    </location>
</feature>
<evidence type="ECO:0000313" key="2">
    <source>
        <dbReference type="EMBL" id="WYJ79566.1"/>
    </source>
</evidence>
<reference evidence="2 3" key="1">
    <citation type="submission" date="2021-03" db="EMBL/GenBank/DDBJ databases">
        <authorList>
            <person name="Gilmore M.S."/>
            <person name="Schwartzman J."/>
            <person name="Van Tyne D."/>
            <person name="Martin M."/>
            <person name="Earl A.M."/>
            <person name="Manson A.L."/>
            <person name="Straub T."/>
            <person name="Salamzade R."/>
            <person name="Saavedra J."/>
            <person name="Lebreton F."/>
            <person name="Prichula J."/>
            <person name="Schaufler K."/>
            <person name="Gaca A."/>
            <person name="Sgardioli B."/>
            <person name="Wagenaar J."/>
            <person name="Strong T."/>
        </authorList>
    </citation>
    <scope>NUCLEOTIDE SEQUENCE [LARGE SCALE GENOMIC DNA]</scope>
    <source>
        <strain evidence="2 3">DIV1094</strain>
    </source>
</reference>
<dbReference type="EMBL" id="CP147250">
    <property type="protein sequence ID" value="WYJ79566.1"/>
    <property type="molecule type" value="Genomic_DNA"/>
</dbReference>
<evidence type="ECO:0000259" key="1">
    <source>
        <dbReference type="Pfam" id="PF10552"/>
    </source>
</evidence>
<dbReference type="Pfam" id="PF10552">
    <property type="entry name" value="ORF6C"/>
    <property type="match status" value="1"/>
</dbReference>
<dbReference type="RefSeq" id="WP_242699698.1">
    <property type="nucleotide sequence ID" value="NZ_CP147250.1"/>
</dbReference>
<dbReference type="InterPro" id="IPR018878">
    <property type="entry name" value="ORF6C_dom"/>
</dbReference>
<accession>A0ABZ2SYQ6</accession>
<reference evidence="2 3" key="2">
    <citation type="submission" date="2024-03" db="EMBL/GenBank/DDBJ databases">
        <title>The Genome Sequence of Enterococcus sp. DIV1094.</title>
        <authorList>
            <consortium name="The Broad Institute Genomics Platform"/>
            <consortium name="The Broad Institute Microbial Omics Core"/>
            <consortium name="The Broad Institute Genomic Center for Infectious Diseases"/>
            <person name="Earl A."/>
            <person name="Manson A."/>
            <person name="Gilmore M."/>
            <person name="Schwartman J."/>
            <person name="Shea T."/>
            <person name="Abouelleil A."/>
            <person name="Cao P."/>
            <person name="Chapman S."/>
            <person name="Cusick C."/>
            <person name="Young S."/>
            <person name="Neafsey D."/>
            <person name="Nusbaum C."/>
            <person name="Birren B."/>
        </authorList>
    </citation>
    <scope>NUCLEOTIDE SEQUENCE [LARGE SCALE GENOMIC DNA]</scope>
    <source>
        <strain evidence="2 3">DIV1094</strain>
    </source>
</reference>
<sequence length="143" mass="16798">MFDELEENYFNPKQQIKIPTSNRELILLALEGNEETNQRIDKIDERLVDIEENKLITSEDKGTIDRAVRKKVYQICKEQHLGQNAKGMLYQDLGSSIKQLFNVPNRGRIKDKDFRKALNFINSWEPSSVTKERINQIQTELEM</sequence>